<dbReference type="Pfam" id="PF05751">
    <property type="entry name" value="FixH"/>
    <property type="match status" value="1"/>
</dbReference>
<dbReference type="EMBL" id="BHXQ01000008">
    <property type="protein sequence ID" value="GCC53480.1"/>
    <property type="molecule type" value="Genomic_DNA"/>
</dbReference>
<gene>
    <name evidence="2" type="ORF">SanaruYs_37250</name>
</gene>
<accession>A0A401UF51</accession>
<sequence length="142" mass="16494">MNWGKSIVVVFIFFVAFIATLVVVCFREDVGLVSKKYYEDDLHYQEQFEAYENANALANKPTVTIITKSLTINYIDFEKIEKGTLTLMRPSNADQDRSFTVKQQTDSIQQFELSDLNSGLYKLRLEWTEGTKQYRIDKTIVI</sequence>
<proteinExistence type="predicted"/>
<evidence type="ECO:0000313" key="2">
    <source>
        <dbReference type="EMBL" id="GCC53480.1"/>
    </source>
</evidence>
<feature type="transmembrane region" description="Helical" evidence="1">
    <location>
        <begin position="6"/>
        <end position="26"/>
    </location>
</feature>
<reference evidence="2 3" key="1">
    <citation type="submission" date="2018-11" db="EMBL/GenBank/DDBJ databases">
        <title>Chryseotalea sanarue gen. nov., sp., nov., a member of the family Cytophagaceae, isolated from a brackish lake in Hamamatsu Japan.</title>
        <authorList>
            <person name="Maejima Y."/>
            <person name="Iino T."/>
            <person name="Muraguchi Y."/>
            <person name="Fukuda K."/>
            <person name="Ohkuma M."/>
            <person name="Moriuchi R."/>
            <person name="Dohra H."/>
            <person name="Kimbara K."/>
            <person name="Shintani M."/>
        </authorList>
    </citation>
    <scope>NUCLEOTIDE SEQUENCE [LARGE SCALE GENOMIC DNA]</scope>
    <source>
        <strain evidence="2 3">Ys</strain>
    </source>
</reference>
<dbReference type="Proteomes" id="UP000288227">
    <property type="component" value="Unassembled WGS sequence"/>
</dbReference>
<evidence type="ECO:0000256" key="1">
    <source>
        <dbReference type="SAM" id="Phobius"/>
    </source>
</evidence>
<name>A0A401UF51_9BACT</name>
<keyword evidence="3" id="KW-1185">Reference proteome</keyword>
<evidence type="ECO:0000313" key="3">
    <source>
        <dbReference type="Proteomes" id="UP000288227"/>
    </source>
</evidence>
<organism evidence="2 3">
    <name type="scientific">Chryseotalea sanaruensis</name>
    <dbReference type="NCBI Taxonomy" id="2482724"/>
    <lineage>
        <taxon>Bacteria</taxon>
        <taxon>Pseudomonadati</taxon>
        <taxon>Bacteroidota</taxon>
        <taxon>Cytophagia</taxon>
        <taxon>Cytophagales</taxon>
        <taxon>Chryseotaleaceae</taxon>
        <taxon>Chryseotalea</taxon>
    </lineage>
</organism>
<keyword evidence="1" id="KW-0472">Membrane</keyword>
<dbReference type="RefSeq" id="WP_127124132.1">
    <property type="nucleotide sequence ID" value="NZ_BHXQ01000008.1"/>
</dbReference>
<keyword evidence="1" id="KW-0812">Transmembrane</keyword>
<dbReference type="OrthoDB" id="1493774at2"/>
<keyword evidence="1" id="KW-1133">Transmembrane helix</keyword>
<comment type="caution">
    <text evidence="2">The sequence shown here is derived from an EMBL/GenBank/DDBJ whole genome shotgun (WGS) entry which is preliminary data.</text>
</comment>
<dbReference type="InterPro" id="IPR008620">
    <property type="entry name" value="FixH"/>
</dbReference>
<dbReference type="AlphaFoldDB" id="A0A401UF51"/>
<protein>
    <submittedName>
        <fullName evidence="2">Nitrogen fixation protein FixH</fullName>
    </submittedName>
</protein>